<dbReference type="Gene3D" id="3.40.50.150">
    <property type="entry name" value="Vaccinia Virus protein VP39"/>
    <property type="match status" value="1"/>
</dbReference>
<sequence length="252" mass="29453">MDWHGERVVPQAMDTSSEVQRMTIKMYFERYYKVYDWLTEHFQDREVRLLDLACGTGYGSRIFSKVGEVLGVDIDKNVVEHARDHYKTVNTSFMVGSADDRSFLESLGKFDAVISLATIEHIGDHRAYLKWVNRSLRPGGVLIVSFPSTFTMDYAAPHHRRDISRHAARRLFRECGFEIMKTFNQKDRLNMRHIIREARTNKKMAAPPLRYWLGYYLRRPDHLIRRLYQMTAGSGILFAHQQYLLTPSADAN</sequence>
<evidence type="ECO:0000313" key="3">
    <source>
        <dbReference type="Proteomes" id="UP000317778"/>
    </source>
</evidence>
<dbReference type="Pfam" id="PF08241">
    <property type="entry name" value="Methyltransf_11"/>
    <property type="match status" value="1"/>
</dbReference>
<dbReference type="EMBL" id="NJBO01000006">
    <property type="protein sequence ID" value="TKJ43169.1"/>
    <property type="molecule type" value="Genomic_DNA"/>
</dbReference>
<dbReference type="SUPFAM" id="SSF53335">
    <property type="entry name" value="S-adenosyl-L-methionine-dependent methyltransferases"/>
    <property type="match status" value="1"/>
</dbReference>
<evidence type="ECO:0000259" key="1">
    <source>
        <dbReference type="Pfam" id="PF08241"/>
    </source>
</evidence>
<protein>
    <recommendedName>
        <fullName evidence="1">Methyltransferase type 11 domain-containing protein</fullName>
    </recommendedName>
</protein>
<dbReference type="AlphaFoldDB" id="A0A532V7L0"/>
<accession>A0A532V7L0</accession>
<evidence type="ECO:0000313" key="2">
    <source>
        <dbReference type="EMBL" id="TKJ43169.1"/>
    </source>
</evidence>
<name>A0A532V7L0_UNCT6</name>
<dbReference type="InterPro" id="IPR013216">
    <property type="entry name" value="Methyltransf_11"/>
</dbReference>
<proteinExistence type="predicted"/>
<gene>
    <name evidence="2" type="ORF">CEE36_05310</name>
</gene>
<comment type="caution">
    <text evidence="2">The sequence shown here is derived from an EMBL/GenBank/DDBJ whole genome shotgun (WGS) entry which is preliminary data.</text>
</comment>
<dbReference type="GO" id="GO:0008757">
    <property type="term" value="F:S-adenosylmethionine-dependent methyltransferase activity"/>
    <property type="evidence" value="ECO:0007669"/>
    <property type="project" value="InterPro"/>
</dbReference>
<organism evidence="2 3">
    <name type="scientific">candidate division TA06 bacterium B3_TA06</name>
    <dbReference type="NCBI Taxonomy" id="2012487"/>
    <lineage>
        <taxon>Bacteria</taxon>
        <taxon>Bacteria division TA06</taxon>
    </lineage>
</organism>
<dbReference type="CDD" id="cd02440">
    <property type="entry name" value="AdoMet_MTases"/>
    <property type="match status" value="1"/>
</dbReference>
<dbReference type="Proteomes" id="UP000317778">
    <property type="component" value="Unassembled WGS sequence"/>
</dbReference>
<feature type="domain" description="Methyltransferase type 11" evidence="1">
    <location>
        <begin position="50"/>
        <end position="144"/>
    </location>
</feature>
<reference evidence="2 3" key="1">
    <citation type="submission" date="2017-06" db="EMBL/GenBank/DDBJ databases">
        <title>Novel microbial phyla capable of carbon fixation and sulfur reduction in deep-sea sediments.</title>
        <authorList>
            <person name="Huang J."/>
            <person name="Baker B."/>
            <person name="Wang Y."/>
        </authorList>
    </citation>
    <scope>NUCLEOTIDE SEQUENCE [LARGE SCALE GENOMIC DNA]</scope>
    <source>
        <strain evidence="2">B3_TA06</strain>
    </source>
</reference>
<dbReference type="InterPro" id="IPR029063">
    <property type="entry name" value="SAM-dependent_MTases_sf"/>
</dbReference>
<dbReference type="PANTHER" id="PTHR43861">
    <property type="entry name" value="TRANS-ACONITATE 2-METHYLTRANSFERASE-RELATED"/>
    <property type="match status" value="1"/>
</dbReference>